<proteinExistence type="inferred from homology"/>
<evidence type="ECO:0000256" key="3">
    <source>
        <dbReference type="ARBA" id="ARBA00022603"/>
    </source>
</evidence>
<comment type="catalytic activity">
    <reaction evidence="6">
        <text>L-lysyl-[protein] + 3 S-adenosyl-L-methionine = N(6),N(6),N(6)-trimethyl-L-lysyl-[protein] + 3 S-adenosyl-L-homocysteine + 3 H(+)</text>
        <dbReference type="Rhea" id="RHEA:54192"/>
        <dbReference type="Rhea" id="RHEA-COMP:9752"/>
        <dbReference type="Rhea" id="RHEA-COMP:13826"/>
        <dbReference type="ChEBI" id="CHEBI:15378"/>
        <dbReference type="ChEBI" id="CHEBI:29969"/>
        <dbReference type="ChEBI" id="CHEBI:57856"/>
        <dbReference type="ChEBI" id="CHEBI:59789"/>
        <dbReference type="ChEBI" id="CHEBI:61961"/>
    </reaction>
</comment>
<dbReference type="PANTHER" id="PTHR43648">
    <property type="entry name" value="ELECTRON TRANSFER FLAVOPROTEIN BETA SUBUNIT LYSINE METHYLTRANSFERASE"/>
    <property type="match status" value="1"/>
</dbReference>
<keyword evidence="2 6" id="KW-0963">Cytoplasm</keyword>
<comment type="function">
    <text evidence="6">Methylates ribosomal protein L11.</text>
</comment>
<dbReference type="GO" id="GO:0005840">
    <property type="term" value="C:ribosome"/>
    <property type="evidence" value="ECO:0007669"/>
    <property type="project" value="UniProtKB-KW"/>
</dbReference>
<gene>
    <name evidence="6 7" type="primary">prmA</name>
    <name evidence="7" type="ORF">QU481_00125</name>
</gene>
<reference evidence="7" key="1">
    <citation type="submission" date="2023-06" db="EMBL/GenBank/DDBJ databases">
        <authorList>
            <person name="Zhang S."/>
        </authorList>
    </citation>
    <scope>NUCLEOTIDE SEQUENCE</scope>
    <source>
        <strain evidence="7">SG2303</strain>
    </source>
</reference>
<evidence type="ECO:0000256" key="1">
    <source>
        <dbReference type="ARBA" id="ARBA00009741"/>
    </source>
</evidence>
<dbReference type="EMBL" id="JAUEDK010000001">
    <property type="protein sequence ID" value="MDN0073305.1"/>
    <property type="molecule type" value="Genomic_DNA"/>
</dbReference>
<evidence type="ECO:0000313" key="7">
    <source>
        <dbReference type="EMBL" id="MDN0073305.1"/>
    </source>
</evidence>
<feature type="binding site" evidence="6">
    <location>
        <position position="171"/>
    </location>
    <ligand>
        <name>S-adenosyl-L-methionine</name>
        <dbReference type="ChEBI" id="CHEBI:59789"/>
    </ligand>
</feature>
<evidence type="ECO:0000256" key="2">
    <source>
        <dbReference type="ARBA" id="ARBA00022490"/>
    </source>
</evidence>
<evidence type="ECO:0000256" key="5">
    <source>
        <dbReference type="ARBA" id="ARBA00022691"/>
    </source>
</evidence>
<dbReference type="GO" id="GO:0032259">
    <property type="term" value="P:methylation"/>
    <property type="evidence" value="ECO:0007669"/>
    <property type="project" value="UniProtKB-KW"/>
</dbReference>
<dbReference type="Proteomes" id="UP001168540">
    <property type="component" value="Unassembled WGS sequence"/>
</dbReference>
<dbReference type="EC" id="2.1.1.-" evidence="6"/>
<protein>
    <recommendedName>
        <fullName evidence="6">Ribosomal protein L11 methyltransferase</fullName>
        <shortName evidence="6">L11 Mtase</shortName>
        <ecNumber evidence="6">2.1.1.-</ecNumber>
    </recommendedName>
</protein>
<dbReference type="HAMAP" id="MF_00735">
    <property type="entry name" value="Methyltr_PrmA"/>
    <property type="match status" value="1"/>
</dbReference>
<dbReference type="GO" id="GO:0008168">
    <property type="term" value="F:methyltransferase activity"/>
    <property type="evidence" value="ECO:0007669"/>
    <property type="project" value="UniProtKB-KW"/>
</dbReference>
<keyword evidence="5 6" id="KW-0949">S-adenosyl-L-methionine</keyword>
<comment type="caution">
    <text evidence="7">The sequence shown here is derived from an EMBL/GenBank/DDBJ whole genome shotgun (WGS) entry which is preliminary data.</text>
</comment>
<dbReference type="InterPro" id="IPR004498">
    <property type="entry name" value="Ribosomal_PrmA_MeTrfase"/>
</dbReference>
<keyword evidence="4 6" id="KW-0808">Transferase</keyword>
<feature type="binding site" evidence="6">
    <location>
        <position position="232"/>
    </location>
    <ligand>
        <name>S-adenosyl-L-methionine</name>
        <dbReference type="ChEBI" id="CHEBI:59789"/>
    </ligand>
</feature>
<evidence type="ECO:0000256" key="6">
    <source>
        <dbReference type="HAMAP-Rule" id="MF_00735"/>
    </source>
</evidence>
<dbReference type="PANTHER" id="PTHR43648:SF1">
    <property type="entry name" value="ELECTRON TRANSFER FLAVOPROTEIN BETA SUBUNIT LYSINE METHYLTRANSFERASE"/>
    <property type="match status" value="1"/>
</dbReference>
<organism evidence="7 8">
    <name type="scientific">Crenobacter oryzisoli</name>
    <dbReference type="NCBI Taxonomy" id="3056844"/>
    <lineage>
        <taxon>Bacteria</taxon>
        <taxon>Pseudomonadati</taxon>
        <taxon>Pseudomonadota</taxon>
        <taxon>Betaproteobacteria</taxon>
        <taxon>Neisseriales</taxon>
        <taxon>Neisseriaceae</taxon>
        <taxon>Crenobacter</taxon>
    </lineage>
</organism>
<name>A0ABT7XHP3_9NEIS</name>
<accession>A0ABT7XHP3</accession>
<evidence type="ECO:0000313" key="8">
    <source>
        <dbReference type="Proteomes" id="UP001168540"/>
    </source>
</evidence>
<dbReference type="CDD" id="cd02440">
    <property type="entry name" value="AdoMet_MTases"/>
    <property type="match status" value="1"/>
</dbReference>
<feature type="binding site" evidence="6">
    <location>
        <position position="150"/>
    </location>
    <ligand>
        <name>S-adenosyl-L-methionine</name>
        <dbReference type="ChEBI" id="CHEBI:59789"/>
    </ligand>
</feature>
<comment type="similarity">
    <text evidence="1 6">Belongs to the methyltransferase superfamily. PrmA family.</text>
</comment>
<keyword evidence="8" id="KW-1185">Reference proteome</keyword>
<dbReference type="InterPro" id="IPR050078">
    <property type="entry name" value="Ribosomal_L11_MeTrfase_PrmA"/>
</dbReference>
<keyword evidence="7" id="KW-0687">Ribonucleoprotein</keyword>
<sequence>MAWLQATIDTPSTHAEALSDALMDAGALSSAIEDALAGTDAEQPIFGEPGEPVDQLWAHSRLVVLFDEAADVALIVAAAANAVGVPMPSYSIERIEEQDWVRLTQSQFDPIRISDRLWITPTWHESPDPKAVNLQLDPGLAFGTGSHPTTRLCLQWLDAHIKGGETVLDYGCGSGILAIAALKLGAGKTVGTDIDPQAIRASLDNAQQNGVSAEFFLPAALPAGQHDVVVANILANPLRMLGELLASHVKTGGKIVLSGILAEQADELSAIYSTWFEMDAPVFDEGWTRLTGTKRAI</sequence>
<keyword evidence="7" id="KW-0689">Ribosomal protein</keyword>
<keyword evidence="3 6" id="KW-0489">Methyltransferase</keyword>
<dbReference type="SUPFAM" id="SSF53335">
    <property type="entry name" value="S-adenosyl-L-methionine-dependent methyltransferases"/>
    <property type="match status" value="1"/>
</dbReference>
<evidence type="ECO:0000256" key="4">
    <source>
        <dbReference type="ARBA" id="ARBA00022679"/>
    </source>
</evidence>
<dbReference type="Gene3D" id="3.40.50.150">
    <property type="entry name" value="Vaccinia Virus protein VP39"/>
    <property type="match status" value="1"/>
</dbReference>
<feature type="binding site" evidence="6">
    <location>
        <position position="193"/>
    </location>
    <ligand>
        <name>S-adenosyl-L-methionine</name>
        <dbReference type="ChEBI" id="CHEBI:59789"/>
    </ligand>
</feature>
<dbReference type="RefSeq" id="WP_289827825.1">
    <property type="nucleotide sequence ID" value="NZ_JAUEDK010000001.1"/>
</dbReference>
<comment type="subcellular location">
    <subcellularLocation>
        <location evidence="6">Cytoplasm</location>
    </subcellularLocation>
</comment>
<dbReference type="InterPro" id="IPR029063">
    <property type="entry name" value="SAM-dependent_MTases_sf"/>
</dbReference>
<dbReference type="PIRSF" id="PIRSF000401">
    <property type="entry name" value="RPL11_MTase"/>
    <property type="match status" value="1"/>
</dbReference>
<dbReference type="Pfam" id="PF06325">
    <property type="entry name" value="PrmA"/>
    <property type="match status" value="1"/>
</dbReference>
<dbReference type="NCBIfam" id="TIGR00406">
    <property type="entry name" value="prmA"/>
    <property type="match status" value="1"/>
</dbReference>